<dbReference type="Pfam" id="PF08263">
    <property type="entry name" value="LRRNT_2"/>
    <property type="match status" value="1"/>
</dbReference>
<dbReference type="SMART" id="SM00365">
    <property type="entry name" value="LRR_SD22"/>
    <property type="match status" value="6"/>
</dbReference>
<dbReference type="PRINTS" id="PR00019">
    <property type="entry name" value="LEURICHRPT"/>
</dbReference>
<evidence type="ECO:0000256" key="2">
    <source>
        <dbReference type="ARBA" id="ARBA00009592"/>
    </source>
</evidence>
<proteinExistence type="inferred from homology"/>
<feature type="signal peptide" evidence="13">
    <location>
        <begin position="1"/>
        <end position="24"/>
    </location>
</feature>
<keyword evidence="16" id="KW-1185">Reference proteome</keyword>
<reference evidence="15 16" key="1">
    <citation type="journal article" date="2023" name="G3 (Bethesda)">
        <title>A haplotype-resolved chromosome-scale genome for Quercus rubra L. provides insights into the genetics of adaptive traits for red oak species.</title>
        <authorList>
            <person name="Kapoor B."/>
            <person name="Jenkins J."/>
            <person name="Schmutz J."/>
            <person name="Zhebentyayeva T."/>
            <person name="Kuelheim C."/>
            <person name="Coggeshall M."/>
            <person name="Heim C."/>
            <person name="Lasky J.R."/>
            <person name="Leites L."/>
            <person name="Islam-Faridi N."/>
            <person name="Romero-Severson J."/>
            <person name="DeLeo V.L."/>
            <person name="Lucas S.M."/>
            <person name="Lazic D."/>
            <person name="Gailing O."/>
            <person name="Carlson J."/>
            <person name="Staton M."/>
        </authorList>
    </citation>
    <scope>NUCLEOTIDE SEQUENCE [LARGE SCALE GENOMIC DNA]</scope>
    <source>
        <strain evidence="15">Pseudo-F2</strain>
    </source>
</reference>
<dbReference type="AlphaFoldDB" id="A0AAN7F924"/>
<dbReference type="InterPro" id="IPR046956">
    <property type="entry name" value="RLP23-like"/>
</dbReference>
<comment type="caution">
    <text evidence="15">The sequence shown here is derived from an EMBL/GenBank/DDBJ whole genome shotgun (WGS) entry which is preliminary data.</text>
</comment>
<dbReference type="PROSITE" id="PS51450">
    <property type="entry name" value="LRR"/>
    <property type="match status" value="1"/>
</dbReference>
<keyword evidence="6 13" id="KW-0732">Signal</keyword>
<name>A0AAN7F924_QUERU</name>
<comment type="subcellular location">
    <subcellularLocation>
        <location evidence="1">Cell membrane</location>
        <topology evidence="1">Single-pass type I membrane protein</topology>
    </subcellularLocation>
</comment>
<evidence type="ECO:0000313" key="15">
    <source>
        <dbReference type="EMBL" id="KAK4587586.1"/>
    </source>
</evidence>
<dbReference type="PANTHER" id="PTHR48063">
    <property type="entry name" value="LRR RECEPTOR-LIKE KINASE"/>
    <property type="match status" value="1"/>
</dbReference>
<dbReference type="InterPro" id="IPR013210">
    <property type="entry name" value="LRR_N_plant-typ"/>
</dbReference>
<evidence type="ECO:0000256" key="1">
    <source>
        <dbReference type="ARBA" id="ARBA00004251"/>
    </source>
</evidence>
<dbReference type="FunFam" id="3.80.10.10:FF:000095">
    <property type="entry name" value="LRR receptor-like serine/threonine-protein kinase GSO1"/>
    <property type="match status" value="1"/>
</dbReference>
<dbReference type="SMART" id="SM00369">
    <property type="entry name" value="LRR_TYP"/>
    <property type="match status" value="7"/>
</dbReference>
<dbReference type="Proteomes" id="UP001324115">
    <property type="component" value="Unassembled WGS sequence"/>
</dbReference>
<dbReference type="SUPFAM" id="SSF52047">
    <property type="entry name" value="RNI-like"/>
    <property type="match status" value="1"/>
</dbReference>
<dbReference type="EMBL" id="JAXUIC010000005">
    <property type="protein sequence ID" value="KAK4587586.1"/>
    <property type="molecule type" value="Genomic_DNA"/>
</dbReference>
<evidence type="ECO:0000256" key="10">
    <source>
        <dbReference type="ARBA" id="ARBA00023170"/>
    </source>
</evidence>
<evidence type="ECO:0000259" key="14">
    <source>
        <dbReference type="Pfam" id="PF08263"/>
    </source>
</evidence>
<keyword evidence="10" id="KW-0675">Receptor</keyword>
<feature type="chain" id="PRO_5043026689" description="Leucine-rich repeat-containing N-terminal plant-type domain-containing protein" evidence="13">
    <location>
        <begin position="25"/>
        <end position="654"/>
    </location>
</feature>
<keyword evidence="4" id="KW-0433">Leucine-rich repeat</keyword>
<feature type="domain" description="Leucine-rich repeat-containing N-terminal plant-type" evidence="14">
    <location>
        <begin position="39"/>
        <end position="74"/>
    </location>
</feature>
<keyword evidence="7" id="KW-0677">Repeat</keyword>
<evidence type="ECO:0000256" key="8">
    <source>
        <dbReference type="ARBA" id="ARBA00022989"/>
    </source>
</evidence>
<dbReference type="GO" id="GO:0005886">
    <property type="term" value="C:plasma membrane"/>
    <property type="evidence" value="ECO:0007669"/>
    <property type="project" value="UniProtKB-SubCell"/>
</dbReference>
<dbReference type="InterPro" id="IPR032675">
    <property type="entry name" value="LRR_dom_sf"/>
</dbReference>
<gene>
    <name evidence="15" type="ORF">RGQ29_018838</name>
</gene>
<evidence type="ECO:0000256" key="7">
    <source>
        <dbReference type="ARBA" id="ARBA00022737"/>
    </source>
</evidence>
<sequence>MGGSSLQFLLTSILLLMCMKPTITNYSGLVDTHLGCKEHERQALLKIKEDIIDDYGYLSSWSSDQDCCKWSGVSNNDFNYSQIPKFIASLSNLRHLDLNSANFGRNIPFQLGNLSNLQYPDLSWNNFNKLENIEWLPQLSSLEYLRMDAANLSKANNWLHVVNRLPYLTSLFLRFCNLQNIFSVPLVNSSTSLDGEIPKAFGGMCNLKTLDLSGNFLSRQLLDFIQNLSGCAKHSLEGLSFSQNQIMGSLPVSLGKLSNLESLYLGDNSLEGVISEAHFSKLTKLKSLYLSNTSLIFNISSDRIPPFQLSNINLQFCQLGPRFPKWLQTKKYYYSLDISNSRISDSLSNFNFFPDSCWMQLKGLQVLNLENNHFHGKIPSSVGFLHGLVTLDLGNNNFSGELPSSLNNCKELIFLNLGDNALTGHIPMWLGTNYPNLIILREYKNILGLLKSIDLSSNNLTGRIPGEIVELVGLVSLNLSRNRLTGQITSEIDMLQSLDALDLSKNQLSGGIPSSLSHIDRLSVLDLSNNNLSGKILTSPQFDTFNASSYEGNPNLCGAPLPKKCPGEEIAQNPAMIGSREHAGMQDEKEGFISIGFYVSVAFGFIAGFWGVVGTLILNMSLRVAYFRFLNDFKDRLYVAISVNMAKVQRQLQN</sequence>
<dbReference type="Pfam" id="PF00560">
    <property type="entry name" value="LRR_1"/>
    <property type="match status" value="7"/>
</dbReference>
<keyword evidence="11" id="KW-0325">Glycoprotein</keyword>
<accession>A0AAN7F924</accession>
<keyword evidence="3" id="KW-1003">Cell membrane</keyword>
<evidence type="ECO:0000256" key="13">
    <source>
        <dbReference type="SAM" id="SignalP"/>
    </source>
</evidence>
<dbReference type="Gene3D" id="3.80.10.10">
    <property type="entry name" value="Ribonuclease Inhibitor"/>
    <property type="match status" value="3"/>
</dbReference>
<keyword evidence="5 12" id="KW-0812">Transmembrane</keyword>
<feature type="transmembrane region" description="Helical" evidence="12">
    <location>
        <begin position="595"/>
        <end position="618"/>
    </location>
</feature>
<evidence type="ECO:0000256" key="11">
    <source>
        <dbReference type="ARBA" id="ARBA00023180"/>
    </source>
</evidence>
<keyword evidence="8 12" id="KW-1133">Transmembrane helix</keyword>
<dbReference type="InterPro" id="IPR003591">
    <property type="entry name" value="Leu-rich_rpt_typical-subtyp"/>
</dbReference>
<dbReference type="SUPFAM" id="SSF52058">
    <property type="entry name" value="L domain-like"/>
    <property type="match status" value="1"/>
</dbReference>
<evidence type="ECO:0000256" key="5">
    <source>
        <dbReference type="ARBA" id="ARBA00022692"/>
    </source>
</evidence>
<evidence type="ECO:0000256" key="12">
    <source>
        <dbReference type="SAM" id="Phobius"/>
    </source>
</evidence>
<protein>
    <recommendedName>
        <fullName evidence="14">Leucine-rich repeat-containing N-terminal plant-type domain-containing protein</fullName>
    </recommendedName>
</protein>
<evidence type="ECO:0000256" key="9">
    <source>
        <dbReference type="ARBA" id="ARBA00023136"/>
    </source>
</evidence>
<dbReference type="PANTHER" id="PTHR48063:SF101">
    <property type="entry name" value="LRR RECEPTOR-LIKE SERINE_THREONINE-PROTEIN KINASE FLS2"/>
    <property type="match status" value="1"/>
</dbReference>
<organism evidence="15 16">
    <name type="scientific">Quercus rubra</name>
    <name type="common">Northern red oak</name>
    <name type="synonym">Quercus borealis</name>
    <dbReference type="NCBI Taxonomy" id="3512"/>
    <lineage>
        <taxon>Eukaryota</taxon>
        <taxon>Viridiplantae</taxon>
        <taxon>Streptophyta</taxon>
        <taxon>Embryophyta</taxon>
        <taxon>Tracheophyta</taxon>
        <taxon>Spermatophyta</taxon>
        <taxon>Magnoliopsida</taxon>
        <taxon>eudicotyledons</taxon>
        <taxon>Gunneridae</taxon>
        <taxon>Pentapetalae</taxon>
        <taxon>rosids</taxon>
        <taxon>fabids</taxon>
        <taxon>Fagales</taxon>
        <taxon>Fagaceae</taxon>
        <taxon>Quercus</taxon>
    </lineage>
</organism>
<keyword evidence="9 12" id="KW-0472">Membrane</keyword>
<dbReference type="FunFam" id="3.80.10.10:FF:000111">
    <property type="entry name" value="LRR receptor-like serine/threonine-protein kinase ERECTA"/>
    <property type="match status" value="1"/>
</dbReference>
<evidence type="ECO:0000256" key="4">
    <source>
        <dbReference type="ARBA" id="ARBA00022614"/>
    </source>
</evidence>
<evidence type="ECO:0000256" key="3">
    <source>
        <dbReference type="ARBA" id="ARBA00022475"/>
    </source>
</evidence>
<dbReference type="InterPro" id="IPR001611">
    <property type="entry name" value="Leu-rich_rpt"/>
</dbReference>
<comment type="similarity">
    <text evidence="2">Belongs to the RLP family.</text>
</comment>
<evidence type="ECO:0000256" key="6">
    <source>
        <dbReference type="ARBA" id="ARBA00022729"/>
    </source>
</evidence>
<evidence type="ECO:0000313" key="16">
    <source>
        <dbReference type="Proteomes" id="UP001324115"/>
    </source>
</evidence>